<dbReference type="EMBL" id="BOLY01000002">
    <property type="protein sequence ID" value="GIZ40150.1"/>
    <property type="molecule type" value="Genomic_DNA"/>
</dbReference>
<dbReference type="RefSeq" id="XP_044654637.1">
    <property type="nucleotide sequence ID" value="XM_044798702.1"/>
</dbReference>
<evidence type="ECO:0000313" key="3">
    <source>
        <dbReference type="Proteomes" id="UP000825890"/>
    </source>
</evidence>
<evidence type="ECO:0000256" key="1">
    <source>
        <dbReference type="SAM" id="MobiDB-lite"/>
    </source>
</evidence>
<dbReference type="Proteomes" id="UP000825890">
    <property type="component" value="Unassembled WGS sequence"/>
</dbReference>
<accession>A0A9P3CHW8</accession>
<protein>
    <submittedName>
        <fullName evidence="2">Uncharacterized protein</fullName>
    </submittedName>
</protein>
<dbReference type="AlphaFoldDB" id="A0A9P3CHW8"/>
<sequence length="110" mass="12429">MPAAIERSRKAVVKPRSEKPSTSLDGKAVEALITEFTQGKKEIKAAYNGLNGAIKKCKRIQERIEARPSEHDDYYYNDYRPFQAFLKNITTAINALNDEIAEMHQTADKA</sequence>
<keyword evidence="3" id="KW-1185">Reference proteome</keyword>
<dbReference type="GeneID" id="68289077"/>
<organism evidence="2 3">
    <name type="scientific">Cercospora kikuchii</name>
    <dbReference type="NCBI Taxonomy" id="84275"/>
    <lineage>
        <taxon>Eukaryota</taxon>
        <taxon>Fungi</taxon>
        <taxon>Dikarya</taxon>
        <taxon>Ascomycota</taxon>
        <taxon>Pezizomycotina</taxon>
        <taxon>Dothideomycetes</taxon>
        <taxon>Dothideomycetidae</taxon>
        <taxon>Mycosphaerellales</taxon>
        <taxon>Mycosphaerellaceae</taxon>
        <taxon>Cercospora</taxon>
    </lineage>
</organism>
<name>A0A9P3CHW8_9PEZI</name>
<evidence type="ECO:0000313" key="2">
    <source>
        <dbReference type="EMBL" id="GIZ40150.1"/>
    </source>
</evidence>
<proteinExistence type="predicted"/>
<gene>
    <name evidence="2" type="ORF">CKM354_000350200</name>
</gene>
<comment type="caution">
    <text evidence="2">The sequence shown here is derived from an EMBL/GenBank/DDBJ whole genome shotgun (WGS) entry which is preliminary data.</text>
</comment>
<reference evidence="2 3" key="1">
    <citation type="submission" date="2021-01" db="EMBL/GenBank/DDBJ databases">
        <title>Cercospora kikuchii MAFF 305040 whole genome shotgun sequence.</title>
        <authorList>
            <person name="Kashiwa T."/>
            <person name="Suzuki T."/>
        </authorList>
    </citation>
    <scope>NUCLEOTIDE SEQUENCE [LARGE SCALE GENOMIC DNA]</scope>
    <source>
        <strain evidence="2 3">MAFF 305040</strain>
    </source>
</reference>
<feature type="region of interest" description="Disordered" evidence="1">
    <location>
        <begin position="1"/>
        <end position="24"/>
    </location>
</feature>